<dbReference type="Proteomes" id="UP001552299">
    <property type="component" value="Unassembled WGS sequence"/>
</dbReference>
<evidence type="ECO:0000313" key="1">
    <source>
        <dbReference type="EMBL" id="KAL0907934.1"/>
    </source>
</evidence>
<evidence type="ECO:0000313" key="2">
    <source>
        <dbReference type="Proteomes" id="UP001552299"/>
    </source>
</evidence>
<protein>
    <submittedName>
        <fullName evidence="1">Uncharacterized protein</fullName>
    </submittedName>
</protein>
<accession>A0ABD0U644</accession>
<keyword evidence="2" id="KW-1185">Reference proteome</keyword>
<gene>
    <name evidence="1" type="ORF">M5K25_022391</name>
</gene>
<comment type="caution">
    <text evidence="1">The sequence shown here is derived from an EMBL/GenBank/DDBJ whole genome shotgun (WGS) entry which is preliminary data.</text>
</comment>
<name>A0ABD0U644_DENTH</name>
<dbReference type="EMBL" id="JANQDX010000017">
    <property type="protein sequence ID" value="KAL0907934.1"/>
    <property type="molecule type" value="Genomic_DNA"/>
</dbReference>
<dbReference type="AlphaFoldDB" id="A0ABD0U644"/>
<organism evidence="1 2">
    <name type="scientific">Dendrobium thyrsiflorum</name>
    <name type="common">Pinecone-like raceme dendrobium</name>
    <name type="synonym">Orchid</name>
    <dbReference type="NCBI Taxonomy" id="117978"/>
    <lineage>
        <taxon>Eukaryota</taxon>
        <taxon>Viridiplantae</taxon>
        <taxon>Streptophyta</taxon>
        <taxon>Embryophyta</taxon>
        <taxon>Tracheophyta</taxon>
        <taxon>Spermatophyta</taxon>
        <taxon>Magnoliopsida</taxon>
        <taxon>Liliopsida</taxon>
        <taxon>Asparagales</taxon>
        <taxon>Orchidaceae</taxon>
        <taxon>Epidendroideae</taxon>
        <taxon>Malaxideae</taxon>
        <taxon>Dendrobiinae</taxon>
        <taxon>Dendrobium</taxon>
    </lineage>
</organism>
<reference evidence="1 2" key="1">
    <citation type="journal article" date="2024" name="Plant Biotechnol. J.">
        <title>Dendrobium thyrsiflorum genome and its molecular insights into genes involved in important horticultural traits.</title>
        <authorList>
            <person name="Chen B."/>
            <person name="Wang J.Y."/>
            <person name="Zheng P.J."/>
            <person name="Li K.L."/>
            <person name="Liang Y.M."/>
            <person name="Chen X.F."/>
            <person name="Zhang C."/>
            <person name="Zhao X."/>
            <person name="He X."/>
            <person name="Zhang G.Q."/>
            <person name="Liu Z.J."/>
            <person name="Xu Q."/>
        </authorList>
    </citation>
    <scope>NUCLEOTIDE SEQUENCE [LARGE SCALE GENOMIC DNA]</scope>
    <source>
        <strain evidence="1">GZMU011</strain>
    </source>
</reference>
<proteinExistence type="predicted"/>
<sequence length="119" mass="13575">MFLTYTIILMELQEKNILSFDNLLPAKLRSPIVVNDIVTFDVETTSYRIVDSTISSAYCLLEVYVRMAMLLEQRNLVDEITCSRLITELLTAVDHNRASTAVDHNRALYGNRSITDNCI</sequence>